<evidence type="ECO:0000313" key="3">
    <source>
        <dbReference type="Proteomes" id="UP000000639"/>
    </source>
</evidence>
<dbReference type="STRING" id="357804.Ping_3432"/>
<sequence>MKTFISLFAAGLLLISSQLFAATLTVGDLYIRATPPNSKNSAAFMVIKNTDKKDIKLIAAGSDIADRVELHEHVMDNGLMKMRQVKEIIIKTKSSVKLQPGGYHVMFLNLKQPLKEGASVKLSLFFDNGQQLTFEAPIKKIKMQK</sequence>
<dbReference type="eggNOG" id="COG2847">
    <property type="taxonomic scope" value="Bacteria"/>
</dbReference>
<dbReference type="Gene3D" id="2.60.40.1890">
    <property type="entry name" value="PCu(A)C copper chaperone"/>
    <property type="match status" value="1"/>
</dbReference>
<keyword evidence="3" id="KW-1185">Reference proteome</keyword>
<dbReference type="EMBL" id="CP000510">
    <property type="protein sequence ID" value="ABM05116.1"/>
    <property type="molecule type" value="Genomic_DNA"/>
</dbReference>
<evidence type="ECO:0000313" key="2">
    <source>
        <dbReference type="EMBL" id="ABM05116.1"/>
    </source>
</evidence>
<protein>
    <submittedName>
        <fullName evidence="2">Periplasmic protein conserved in bacteria with c-terminal histidine</fullName>
    </submittedName>
</protein>
<dbReference type="PANTHER" id="PTHR36302">
    <property type="entry name" value="BLR7088 PROTEIN"/>
    <property type="match status" value="1"/>
</dbReference>
<dbReference type="KEGG" id="pin:Ping_3432"/>
<dbReference type="OrthoDB" id="9796962at2"/>
<proteinExistence type="predicted"/>
<keyword evidence="1" id="KW-0732">Signal</keyword>
<dbReference type="InterPro" id="IPR036182">
    <property type="entry name" value="PCuAC_sf"/>
</dbReference>
<dbReference type="Pfam" id="PF04314">
    <property type="entry name" value="PCuAC"/>
    <property type="match status" value="1"/>
</dbReference>
<dbReference type="AlphaFoldDB" id="A1T051"/>
<dbReference type="PANTHER" id="PTHR36302:SF1">
    <property type="entry name" value="COPPER CHAPERONE PCU(A)C"/>
    <property type="match status" value="1"/>
</dbReference>
<organism evidence="2 3">
    <name type="scientific">Psychromonas ingrahamii (strain DSM 17664 / CCUG 51855 / 37)</name>
    <dbReference type="NCBI Taxonomy" id="357804"/>
    <lineage>
        <taxon>Bacteria</taxon>
        <taxon>Pseudomonadati</taxon>
        <taxon>Pseudomonadota</taxon>
        <taxon>Gammaproteobacteria</taxon>
        <taxon>Alteromonadales</taxon>
        <taxon>Psychromonadaceae</taxon>
        <taxon>Psychromonas</taxon>
    </lineage>
</organism>
<gene>
    <name evidence="2" type="ordered locus">Ping_3432</name>
</gene>
<name>A1T051_PSYIN</name>
<dbReference type="Proteomes" id="UP000000639">
    <property type="component" value="Chromosome"/>
</dbReference>
<dbReference type="InterPro" id="IPR007410">
    <property type="entry name" value="LpqE-like"/>
</dbReference>
<dbReference type="InterPro" id="IPR058248">
    <property type="entry name" value="Lxx211020-like"/>
</dbReference>
<feature type="signal peptide" evidence="1">
    <location>
        <begin position="1"/>
        <end position="21"/>
    </location>
</feature>
<accession>A1T051</accession>
<reference evidence="2 3" key="1">
    <citation type="submission" date="2007-01" db="EMBL/GenBank/DDBJ databases">
        <title>Complete sequence of Psychromonas ingrahamii 37.</title>
        <authorList>
            <consortium name="US DOE Joint Genome Institute"/>
            <person name="Copeland A."/>
            <person name="Lucas S."/>
            <person name="Lapidus A."/>
            <person name="Barry K."/>
            <person name="Detter J.C."/>
            <person name="Glavina del Rio T."/>
            <person name="Hammon N."/>
            <person name="Israni S."/>
            <person name="Dalin E."/>
            <person name="Tice H."/>
            <person name="Pitluck S."/>
            <person name="Thompson L.S."/>
            <person name="Brettin T."/>
            <person name="Bruce D."/>
            <person name="Han C."/>
            <person name="Tapia R."/>
            <person name="Schmutz J."/>
            <person name="Larimer F."/>
            <person name="Land M."/>
            <person name="Hauser L."/>
            <person name="Kyrpides N."/>
            <person name="Ivanova N."/>
            <person name="Staley J."/>
            <person name="Richardson P."/>
        </authorList>
    </citation>
    <scope>NUCLEOTIDE SEQUENCE [LARGE SCALE GENOMIC DNA]</scope>
    <source>
        <strain evidence="2 3">37</strain>
    </source>
</reference>
<feature type="chain" id="PRO_5002638074" evidence="1">
    <location>
        <begin position="22"/>
        <end position="145"/>
    </location>
</feature>
<dbReference type="RefSeq" id="WP_011771668.1">
    <property type="nucleotide sequence ID" value="NC_008709.1"/>
</dbReference>
<evidence type="ECO:0000256" key="1">
    <source>
        <dbReference type="SAM" id="SignalP"/>
    </source>
</evidence>
<dbReference type="SUPFAM" id="SSF110087">
    <property type="entry name" value="DR1885-like metal-binding protein"/>
    <property type="match status" value="1"/>
</dbReference>
<dbReference type="HOGENOM" id="CLU_100939_1_2_6"/>